<dbReference type="GO" id="GO:0032259">
    <property type="term" value="P:methylation"/>
    <property type="evidence" value="ECO:0007669"/>
    <property type="project" value="UniProtKB-KW"/>
</dbReference>
<evidence type="ECO:0000313" key="3">
    <source>
        <dbReference type="Proteomes" id="UP000293519"/>
    </source>
</evidence>
<dbReference type="Pfam" id="PF08241">
    <property type="entry name" value="Methyltransf_11"/>
    <property type="match status" value="1"/>
</dbReference>
<dbReference type="InterPro" id="IPR029063">
    <property type="entry name" value="SAM-dependent_MTases_sf"/>
</dbReference>
<organism evidence="2 3">
    <name type="scientific">Microcella putealis</name>
    <dbReference type="NCBI Taxonomy" id="337005"/>
    <lineage>
        <taxon>Bacteria</taxon>
        <taxon>Bacillati</taxon>
        <taxon>Actinomycetota</taxon>
        <taxon>Actinomycetes</taxon>
        <taxon>Micrococcales</taxon>
        <taxon>Microbacteriaceae</taxon>
        <taxon>Microcella</taxon>
    </lineage>
</organism>
<comment type="caution">
    <text evidence="2">The sequence shown here is derived from an EMBL/GenBank/DDBJ whole genome shotgun (WGS) entry which is preliminary data.</text>
</comment>
<dbReference type="InterPro" id="IPR013216">
    <property type="entry name" value="Methyltransf_11"/>
</dbReference>
<dbReference type="RefSeq" id="WP_157985481.1">
    <property type="nucleotide sequence ID" value="NZ_SGWW01000001.1"/>
</dbReference>
<reference evidence="2 3" key="1">
    <citation type="journal article" date="2015" name="Stand. Genomic Sci.">
        <title>Genomic Encyclopedia of Bacterial and Archaeal Type Strains, Phase III: the genomes of soil and plant-associated and newly described type strains.</title>
        <authorList>
            <person name="Whitman W.B."/>
            <person name="Woyke T."/>
            <person name="Klenk H.P."/>
            <person name="Zhou Y."/>
            <person name="Lilburn T.G."/>
            <person name="Beck B.J."/>
            <person name="De Vos P."/>
            <person name="Vandamme P."/>
            <person name="Eisen J.A."/>
            <person name="Garrity G."/>
            <person name="Hugenholtz P."/>
            <person name="Kyrpides N.C."/>
        </authorList>
    </citation>
    <scope>NUCLEOTIDE SEQUENCE [LARGE SCALE GENOMIC DNA]</scope>
    <source>
        <strain evidence="2 3">CV2</strain>
    </source>
</reference>
<dbReference type="EMBL" id="SGWW01000001">
    <property type="protein sequence ID" value="RZS59218.1"/>
    <property type="molecule type" value="Genomic_DNA"/>
</dbReference>
<protein>
    <submittedName>
        <fullName evidence="2">Methyltransferase family protein</fullName>
    </submittedName>
</protein>
<dbReference type="OrthoDB" id="9795634at2"/>
<dbReference type="PANTHER" id="PTHR43591:SF24">
    <property type="entry name" value="2-METHOXY-6-POLYPRENYL-1,4-BENZOQUINOL METHYLASE, MITOCHONDRIAL"/>
    <property type="match status" value="1"/>
</dbReference>
<keyword evidence="2" id="KW-0489">Methyltransferase</keyword>
<feature type="domain" description="Methyltransferase type 11" evidence="1">
    <location>
        <begin position="60"/>
        <end position="158"/>
    </location>
</feature>
<dbReference type="GO" id="GO:0008757">
    <property type="term" value="F:S-adenosylmethionine-dependent methyltransferase activity"/>
    <property type="evidence" value="ECO:0007669"/>
    <property type="project" value="InterPro"/>
</dbReference>
<name>A0A4Q7LYB7_9MICO</name>
<dbReference type="SUPFAM" id="SSF53335">
    <property type="entry name" value="S-adenosyl-L-methionine-dependent methyltransferases"/>
    <property type="match status" value="1"/>
</dbReference>
<gene>
    <name evidence="2" type="ORF">EV141_0436</name>
</gene>
<sequence>MGATTASVPAASGAGAPRRNHFDAASVSENYHRYLDPVLFEPWAHRLVRLARLPRGATVLDVAAGTGAASRAAAAVVGDAGRVIACDSSARMLDYAIEAASPGRAPIEALVGDATAIELPDASVDAVLCQQGLPFMADRRAALAECRRVLRPGGVLVVAVWAEGERLDPFDAFADALTADAAASGVPRTISNAALTMSVADVVDALVGAGLTEVSASRESLPVRWPSLDAELHGLFGTPFGPVVDRFDDDRRAALMRALRLMLTNGDGATIDHVTTSVLGRAVKPGRAS</sequence>
<accession>A0A4Q7LYB7</accession>
<dbReference type="Gene3D" id="3.40.50.150">
    <property type="entry name" value="Vaccinia Virus protein VP39"/>
    <property type="match status" value="1"/>
</dbReference>
<dbReference type="AlphaFoldDB" id="A0A4Q7LYB7"/>
<keyword evidence="3" id="KW-1185">Reference proteome</keyword>
<dbReference type="PANTHER" id="PTHR43591">
    <property type="entry name" value="METHYLTRANSFERASE"/>
    <property type="match status" value="1"/>
</dbReference>
<dbReference type="Proteomes" id="UP000293519">
    <property type="component" value="Unassembled WGS sequence"/>
</dbReference>
<keyword evidence="2" id="KW-0808">Transferase</keyword>
<proteinExistence type="predicted"/>
<evidence type="ECO:0000313" key="2">
    <source>
        <dbReference type="EMBL" id="RZS59218.1"/>
    </source>
</evidence>
<dbReference type="CDD" id="cd02440">
    <property type="entry name" value="AdoMet_MTases"/>
    <property type="match status" value="1"/>
</dbReference>
<evidence type="ECO:0000259" key="1">
    <source>
        <dbReference type="Pfam" id="PF08241"/>
    </source>
</evidence>